<evidence type="ECO:0000313" key="1">
    <source>
        <dbReference type="EMBL" id="AAZ91400.1"/>
    </source>
</evidence>
<dbReference type="AlphaFoldDB" id="A7IS96"/>
<sequence length="71" mass="7953">MTALTFLRLQPINGSKRRVGTCCPRVYLRKAATVGRILVSNKPLTFSLLQSIAAMPKMSDSRIRPTKSFRT</sequence>
<reference evidence="1" key="2">
    <citation type="journal article" date="2007" name="Mol. Biol. Evol.">
        <title>The repertoire of minimal mobile elements in the Neisseria species and evidence that these are involved in horizontal gene transfer in other bacteria.</title>
        <authorList>
            <person name="Snyder L.A."/>
            <person name="McGowan S."/>
            <person name="Rogers M."/>
            <person name="Duro E."/>
            <person name="O'Farrell E."/>
            <person name="Saunders N.J."/>
        </authorList>
    </citation>
    <scope>NUCLEOTIDE SEQUENCE</scope>
    <source>
        <strain evidence="1">00/240794</strain>
    </source>
</reference>
<reference evidence="1" key="1">
    <citation type="submission" date="2005-07" db="EMBL/GenBank/DDBJ databases">
        <authorList>
            <person name="Snyder L.A.S."/>
            <person name="Rogers M."/>
            <person name="Duro E."/>
            <person name="Sleeman T."/>
            <person name="O'Farrell E."/>
            <person name="Saunders N.J."/>
        </authorList>
    </citation>
    <scope>NUCLEOTIDE SEQUENCE</scope>
    <source>
        <strain evidence="1">00/240794</strain>
    </source>
</reference>
<protein>
    <submittedName>
        <fullName evidence="1">Uncharacterized protein</fullName>
    </submittedName>
</protein>
<proteinExistence type="predicted"/>
<name>A7IS96_NEIME</name>
<organism evidence="1">
    <name type="scientific">Neisseria meningitidis</name>
    <dbReference type="NCBI Taxonomy" id="487"/>
    <lineage>
        <taxon>Bacteria</taxon>
        <taxon>Pseudomonadati</taxon>
        <taxon>Pseudomonadota</taxon>
        <taxon>Betaproteobacteria</taxon>
        <taxon>Neisseriales</taxon>
        <taxon>Neisseriaceae</taxon>
        <taxon>Neisseria</taxon>
    </lineage>
</organism>
<dbReference type="EMBL" id="DQ115766">
    <property type="protein sequence ID" value="AAZ91400.1"/>
    <property type="molecule type" value="Genomic_DNA"/>
</dbReference>
<accession>A7IS96</accession>